<dbReference type="GO" id="GO:0110001">
    <property type="term" value="C:toxin-antitoxin complex"/>
    <property type="evidence" value="ECO:0007669"/>
    <property type="project" value="InterPro"/>
</dbReference>
<proteinExistence type="predicted"/>
<dbReference type="GO" id="GO:0004519">
    <property type="term" value="F:endonuclease activity"/>
    <property type="evidence" value="ECO:0007669"/>
    <property type="project" value="InterPro"/>
</dbReference>
<organism evidence="1">
    <name type="scientific">Prevotella sp. GTC17254</name>
    <dbReference type="NCBI Taxonomy" id="3236794"/>
    <lineage>
        <taxon>Bacteria</taxon>
        <taxon>Pseudomonadati</taxon>
        <taxon>Bacteroidota</taxon>
        <taxon>Bacteroidia</taxon>
        <taxon>Bacteroidales</taxon>
        <taxon>Prevotellaceae</taxon>
        <taxon>Prevotella</taxon>
    </lineage>
</organism>
<dbReference type="AlphaFoldDB" id="A0AB33J184"/>
<reference evidence="1" key="1">
    <citation type="submission" date="2024-07" db="EMBL/GenBank/DDBJ databases">
        <title>Complete genome sequence of Prevotella sp. YM-2024 GTC17254.</title>
        <authorList>
            <person name="Hayashi M."/>
            <person name="Muto Y."/>
            <person name="Tanaka K."/>
            <person name="Niwa H."/>
        </authorList>
    </citation>
    <scope>NUCLEOTIDE SEQUENCE</scope>
    <source>
        <strain evidence="1">GTC17254</strain>
    </source>
</reference>
<sequence>MWLFYFVVKDKLSIFVADIKEIIDMRVISQKKIKNFYGQPEHEGAKISFQRWYHTVINRDYRSFAQILADFNDTVRENDLYVFSLDEGKYKIVTSIYFDTGCIYVRFVGTVSDYRTFVVDHE</sequence>
<dbReference type="GO" id="GO:0003723">
    <property type="term" value="F:RNA binding"/>
    <property type="evidence" value="ECO:0007669"/>
    <property type="project" value="InterPro"/>
</dbReference>
<protein>
    <recommendedName>
        <fullName evidence="2">Type II toxin-antitoxin system HigB family toxin</fullName>
    </recommendedName>
</protein>
<dbReference type="InterPro" id="IPR018669">
    <property type="entry name" value="Toxin_HigB"/>
</dbReference>
<dbReference type="Pfam" id="PF09907">
    <property type="entry name" value="HigB_toxin"/>
    <property type="match status" value="1"/>
</dbReference>
<dbReference type="EMBL" id="AP035786">
    <property type="protein sequence ID" value="BFO74063.1"/>
    <property type="molecule type" value="Genomic_DNA"/>
</dbReference>
<gene>
    <name evidence="1" type="ORF">GTC17254_16600</name>
</gene>
<evidence type="ECO:0000313" key="1">
    <source>
        <dbReference type="EMBL" id="BFO74063.1"/>
    </source>
</evidence>
<evidence type="ECO:0008006" key="2">
    <source>
        <dbReference type="Google" id="ProtNLM"/>
    </source>
</evidence>
<accession>A0AB33J184</accession>
<name>A0AB33J184_9BACT</name>